<dbReference type="WBParaSite" id="Pan_g14941.t1">
    <property type="protein sequence ID" value="Pan_g14941.t1"/>
    <property type="gene ID" value="Pan_g14941"/>
</dbReference>
<evidence type="ECO:0000313" key="3">
    <source>
        <dbReference type="WBParaSite" id="Pan_g14941.t1"/>
    </source>
</evidence>
<name>A0A7E4ZSQ7_PANRE</name>
<organism evidence="2 3">
    <name type="scientific">Panagrellus redivivus</name>
    <name type="common">Microworm</name>
    <dbReference type="NCBI Taxonomy" id="6233"/>
    <lineage>
        <taxon>Eukaryota</taxon>
        <taxon>Metazoa</taxon>
        <taxon>Ecdysozoa</taxon>
        <taxon>Nematoda</taxon>
        <taxon>Chromadorea</taxon>
        <taxon>Rhabditida</taxon>
        <taxon>Tylenchina</taxon>
        <taxon>Panagrolaimomorpha</taxon>
        <taxon>Panagrolaimoidea</taxon>
        <taxon>Panagrolaimidae</taxon>
        <taxon>Panagrellus</taxon>
    </lineage>
</organism>
<keyword evidence="2" id="KW-1185">Reference proteome</keyword>
<sequence length="271" mass="30217">MRRAWALLIVGLVAIADGSQYLGGAPFGNPSENGMSYARKEAYEYEFDPEMYIGYNRQDNIENGTSLGASGYYIINTPDTIHIRIDQRDCKPTFTTSPKVCICIEVQDKTFNSGDCQSEPGFFPFCVDDKGASFMDSTGRSAQIPNFKSFHLVFSTKNEENLIYSTNFLGDGLHSANPNYADYSGAKTKKLFRLIKAQQTLAKPKVIPMYIFGKMDLVNTIHIKFNGCARIDYYGLVYGGELVTKDLETIKFVERLPTSYTPKCTGCACTV</sequence>
<evidence type="ECO:0000313" key="2">
    <source>
        <dbReference type="Proteomes" id="UP000492821"/>
    </source>
</evidence>
<dbReference type="AlphaFoldDB" id="A0A7E4ZSQ7"/>
<evidence type="ECO:0000256" key="1">
    <source>
        <dbReference type="SAM" id="SignalP"/>
    </source>
</evidence>
<dbReference type="Proteomes" id="UP000492821">
    <property type="component" value="Unassembled WGS sequence"/>
</dbReference>
<protein>
    <submittedName>
        <fullName evidence="3">Peptidase A1 domain-containing protein</fullName>
    </submittedName>
</protein>
<accession>A0A7E4ZSQ7</accession>
<reference evidence="2" key="1">
    <citation type="journal article" date="2013" name="Genetics">
        <title>The draft genome and transcriptome of Panagrellus redivivus are shaped by the harsh demands of a free-living lifestyle.</title>
        <authorList>
            <person name="Srinivasan J."/>
            <person name="Dillman A.R."/>
            <person name="Macchietto M.G."/>
            <person name="Heikkinen L."/>
            <person name="Lakso M."/>
            <person name="Fracchia K.M."/>
            <person name="Antoshechkin I."/>
            <person name="Mortazavi A."/>
            <person name="Wong G."/>
            <person name="Sternberg P.W."/>
        </authorList>
    </citation>
    <scope>NUCLEOTIDE SEQUENCE [LARGE SCALE GENOMIC DNA]</scope>
    <source>
        <strain evidence="2">MT8872</strain>
    </source>
</reference>
<reference evidence="3" key="2">
    <citation type="submission" date="2020-10" db="UniProtKB">
        <authorList>
            <consortium name="WormBaseParasite"/>
        </authorList>
    </citation>
    <scope>IDENTIFICATION</scope>
</reference>
<feature type="signal peptide" evidence="1">
    <location>
        <begin position="1"/>
        <end position="18"/>
    </location>
</feature>
<proteinExistence type="predicted"/>
<keyword evidence="1" id="KW-0732">Signal</keyword>
<feature type="chain" id="PRO_5028905762" evidence="1">
    <location>
        <begin position="19"/>
        <end position="271"/>
    </location>
</feature>